<name>A0A7J8PPT9_GOSRA</name>
<evidence type="ECO:0000313" key="1">
    <source>
        <dbReference type="EMBL" id="MBA0591294.1"/>
    </source>
</evidence>
<accession>A0A7J8PPT9</accession>
<protein>
    <submittedName>
        <fullName evidence="1">Uncharacterized protein</fullName>
    </submittedName>
</protein>
<sequence>MALKLPQNSLLGSQSDSQRTLYVLSYPYVTGTSVVALKYKDRILMAADMGGQFIHFHCSLYLFSELVLGDHIPNPHTFGQICVGNGHETQVLKENEDLKQRRLKQFRIDARLS</sequence>
<dbReference type="SUPFAM" id="SSF56235">
    <property type="entry name" value="N-terminal nucleophile aminohydrolases (Ntn hydrolases)"/>
    <property type="match status" value="1"/>
</dbReference>
<reference evidence="1 2" key="1">
    <citation type="journal article" date="2019" name="Genome Biol. Evol.">
        <title>Insights into the evolution of the New World diploid cottons (Gossypium, subgenus Houzingenia) based on genome sequencing.</title>
        <authorList>
            <person name="Grover C.E."/>
            <person name="Arick M.A. 2nd"/>
            <person name="Thrash A."/>
            <person name="Conover J.L."/>
            <person name="Sanders W.S."/>
            <person name="Peterson D.G."/>
            <person name="Frelichowski J.E."/>
            <person name="Scheffler J.A."/>
            <person name="Scheffler B.E."/>
            <person name="Wendel J.F."/>
        </authorList>
    </citation>
    <scope>NUCLEOTIDE SEQUENCE [LARGE SCALE GENOMIC DNA]</scope>
    <source>
        <strain evidence="1">8</strain>
        <tissue evidence="1">Leaf</tissue>
    </source>
</reference>
<dbReference type="InterPro" id="IPR029055">
    <property type="entry name" value="Ntn_hydrolases_N"/>
</dbReference>
<dbReference type="AlphaFoldDB" id="A0A7J8PPT9"/>
<evidence type="ECO:0000313" key="2">
    <source>
        <dbReference type="Proteomes" id="UP000593578"/>
    </source>
</evidence>
<comment type="caution">
    <text evidence="1">The sequence shown here is derived from an EMBL/GenBank/DDBJ whole genome shotgun (WGS) entry which is preliminary data.</text>
</comment>
<proteinExistence type="predicted"/>
<gene>
    <name evidence="1" type="ORF">Gorai_019972</name>
</gene>
<dbReference type="Proteomes" id="UP000593578">
    <property type="component" value="Unassembled WGS sequence"/>
</dbReference>
<dbReference type="EMBL" id="JABEZZ010000007">
    <property type="protein sequence ID" value="MBA0591294.1"/>
    <property type="molecule type" value="Genomic_DNA"/>
</dbReference>
<organism evidence="1 2">
    <name type="scientific">Gossypium raimondii</name>
    <name type="common">Peruvian cotton</name>
    <name type="synonym">Gossypium klotzschianum subsp. raimondii</name>
    <dbReference type="NCBI Taxonomy" id="29730"/>
    <lineage>
        <taxon>Eukaryota</taxon>
        <taxon>Viridiplantae</taxon>
        <taxon>Streptophyta</taxon>
        <taxon>Embryophyta</taxon>
        <taxon>Tracheophyta</taxon>
        <taxon>Spermatophyta</taxon>
        <taxon>Magnoliopsida</taxon>
        <taxon>eudicotyledons</taxon>
        <taxon>Gunneridae</taxon>
        <taxon>Pentapetalae</taxon>
        <taxon>rosids</taxon>
        <taxon>malvids</taxon>
        <taxon>Malvales</taxon>
        <taxon>Malvaceae</taxon>
        <taxon>Malvoideae</taxon>
        <taxon>Gossypium</taxon>
    </lineage>
</organism>